<sequence>MSSAHSCIDDGAAFTGRLRPGHRPASLYQVAIRNAHDLNNAEPSPITKVDRWVHAIDDGPLSPVDNRPGRSKTTPRFVNRNLGSEAGTDLLSYIDDGGEIMAQDQKVHAAQATTQRRYSAPPLVRPSLTALRIPKVQPTTPQISKDQSKWTRPRNVSQVHYPEVEKAALQDIRSTIRNIESLAATVVAARAPKSIRSIRTITPPSLPTFIIKASNRDASVVVDGRGAPIRERSSSRRSSGSDRMPNDEAIELPEYPVFANKVRPVPKAAKIKSRKEHQEGNDFGLGDWDAEPKNEGYHGGNDTGQRNQKENKKGKKQQGQANLKQQASKKPASSSWAEKKDNDGDAWGGNFENDDDGLVISPDISPPPSDADVWMSGGLGIPSPPASVTGKESAKKKQSESQKGKGKGTLSAGAKKSTGGGKKEKKGKQGKQSNQNRLDTILEAVENDAKAKTADDSTLWANAGAASMQAGDTYMPWPTISQQQTGMAMQMAPPDVPPQPFAYGYGFPVPVGALPTGIPTPDANASIPNPDAEDQNPSQSNYKAPTVETVSSSPSKGKTTPVQGSQGSPRTPGGRRKNGYDDDEGYTNAVWGGIPVRVAEWRLSKP</sequence>
<feature type="region of interest" description="Disordered" evidence="1">
    <location>
        <begin position="269"/>
        <end position="438"/>
    </location>
</feature>
<accession>A0A6A6QIK5</accession>
<dbReference type="Proteomes" id="UP000799750">
    <property type="component" value="Unassembled WGS sequence"/>
</dbReference>
<evidence type="ECO:0000313" key="3">
    <source>
        <dbReference type="Proteomes" id="UP000799750"/>
    </source>
</evidence>
<feature type="region of interest" description="Disordered" evidence="1">
    <location>
        <begin position="222"/>
        <end position="252"/>
    </location>
</feature>
<feature type="region of interest" description="Disordered" evidence="1">
    <location>
        <begin position="137"/>
        <end position="156"/>
    </location>
</feature>
<dbReference type="AlphaFoldDB" id="A0A6A6QIK5"/>
<feature type="compositionally biased region" description="Polar residues" evidence="1">
    <location>
        <begin position="535"/>
        <end position="569"/>
    </location>
</feature>
<feature type="compositionally biased region" description="Low complexity" evidence="1">
    <location>
        <begin position="317"/>
        <end position="336"/>
    </location>
</feature>
<name>A0A6A6QIK5_9PEZI</name>
<evidence type="ECO:0000256" key="1">
    <source>
        <dbReference type="SAM" id="MobiDB-lite"/>
    </source>
</evidence>
<evidence type="ECO:0000313" key="2">
    <source>
        <dbReference type="EMBL" id="KAF2492245.1"/>
    </source>
</evidence>
<protein>
    <submittedName>
        <fullName evidence="2">Uncharacterized protein</fullName>
    </submittedName>
</protein>
<feature type="region of interest" description="Disordered" evidence="1">
    <location>
        <begin position="511"/>
        <end position="592"/>
    </location>
</feature>
<dbReference type="EMBL" id="MU004194">
    <property type="protein sequence ID" value="KAF2492245.1"/>
    <property type="molecule type" value="Genomic_DNA"/>
</dbReference>
<organism evidence="2 3">
    <name type="scientific">Lophium mytilinum</name>
    <dbReference type="NCBI Taxonomy" id="390894"/>
    <lineage>
        <taxon>Eukaryota</taxon>
        <taxon>Fungi</taxon>
        <taxon>Dikarya</taxon>
        <taxon>Ascomycota</taxon>
        <taxon>Pezizomycotina</taxon>
        <taxon>Dothideomycetes</taxon>
        <taxon>Pleosporomycetidae</taxon>
        <taxon>Mytilinidiales</taxon>
        <taxon>Mytilinidiaceae</taxon>
        <taxon>Lophium</taxon>
    </lineage>
</organism>
<keyword evidence="3" id="KW-1185">Reference proteome</keyword>
<dbReference type="OrthoDB" id="3931625at2759"/>
<proteinExistence type="predicted"/>
<feature type="compositionally biased region" description="Basic and acidic residues" evidence="1">
    <location>
        <begin position="392"/>
        <end position="403"/>
    </location>
</feature>
<feature type="region of interest" description="Disordered" evidence="1">
    <location>
        <begin position="1"/>
        <end position="20"/>
    </location>
</feature>
<reference evidence="2" key="1">
    <citation type="journal article" date="2020" name="Stud. Mycol.">
        <title>101 Dothideomycetes genomes: a test case for predicting lifestyles and emergence of pathogens.</title>
        <authorList>
            <person name="Haridas S."/>
            <person name="Albert R."/>
            <person name="Binder M."/>
            <person name="Bloem J."/>
            <person name="Labutti K."/>
            <person name="Salamov A."/>
            <person name="Andreopoulos B."/>
            <person name="Baker S."/>
            <person name="Barry K."/>
            <person name="Bills G."/>
            <person name="Bluhm B."/>
            <person name="Cannon C."/>
            <person name="Castanera R."/>
            <person name="Culley D."/>
            <person name="Daum C."/>
            <person name="Ezra D."/>
            <person name="Gonzalez J."/>
            <person name="Henrissat B."/>
            <person name="Kuo A."/>
            <person name="Liang C."/>
            <person name="Lipzen A."/>
            <person name="Lutzoni F."/>
            <person name="Magnuson J."/>
            <person name="Mondo S."/>
            <person name="Nolan M."/>
            <person name="Ohm R."/>
            <person name="Pangilinan J."/>
            <person name="Park H.-J."/>
            <person name="Ramirez L."/>
            <person name="Alfaro M."/>
            <person name="Sun H."/>
            <person name="Tritt A."/>
            <person name="Yoshinaga Y."/>
            <person name="Zwiers L.-H."/>
            <person name="Turgeon B."/>
            <person name="Goodwin S."/>
            <person name="Spatafora J."/>
            <person name="Crous P."/>
            <person name="Grigoriev I."/>
        </authorList>
    </citation>
    <scope>NUCLEOTIDE SEQUENCE</scope>
    <source>
        <strain evidence="2">CBS 269.34</strain>
    </source>
</reference>
<gene>
    <name evidence="2" type="ORF">BU16DRAFT_620643</name>
</gene>